<evidence type="ECO:0000313" key="3">
    <source>
        <dbReference type="Proteomes" id="UP000245207"/>
    </source>
</evidence>
<organism evidence="2 3">
    <name type="scientific">Artemisia annua</name>
    <name type="common">Sweet wormwood</name>
    <dbReference type="NCBI Taxonomy" id="35608"/>
    <lineage>
        <taxon>Eukaryota</taxon>
        <taxon>Viridiplantae</taxon>
        <taxon>Streptophyta</taxon>
        <taxon>Embryophyta</taxon>
        <taxon>Tracheophyta</taxon>
        <taxon>Spermatophyta</taxon>
        <taxon>Magnoliopsida</taxon>
        <taxon>eudicotyledons</taxon>
        <taxon>Gunneridae</taxon>
        <taxon>Pentapetalae</taxon>
        <taxon>asterids</taxon>
        <taxon>campanulids</taxon>
        <taxon>Asterales</taxon>
        <taxon>Asteraceae</taxon>
        <taxon>Asteroideae</taxon>
        <taxon>Anthemideae</taxon>
        <taxon>Artemisiinae</taxon>
        <taxon>Artemisia</taxon>
    </lineage>
</organism>
<accession>A0A2U1PDX3</accession>
<sequence length="117" mass="12665">MSGSKFRSFFQKYGKVAVITHCSISAASITGLYIAINNNVDVQPVIDKINIFTTPDKQDIKSDDEMKGNRTAEMVAKTGGAFALAVICNKALFPVRASVTVAVTPFIARVLARRKVV</sequence>
<keyword evidence="3" id="KW-1185">Reference proteome</keyword>
<dbReference type="AlphaFoldDB" id="A0A2U1PDX3"/>
<reference evidence="2 3" key="1">
    <citation type="journal article" date="2018" name="Mol. Plant">
        <title>The genome of Artemisia annua provides insight into the evolution of Asteraceae family and artemisinin biosynthesis.</title>
        <authorList>
            <person name="Shen Q."/>
            <person name="Zhang L."/>
            <person name="Liao Z."/>
            <person name="Wang S."/>
            <person name="Yan T."/>
            <person name="Shi P."/>
            <person name="Liu M."/>
            <person name="Fu X."/>
            <person name="Pan Q."/>
            <person name="Wang Y."/>
            <person name="Lv Z."/>
            <person name="Lu X."/>
            <person name="Zhang F."/>
            <person name="Jiang W."/>
            <person name="Ma Y."/>
            <person name="Chen M."/>
            <person name="Hao X."/>
            <person name="Li L."/>
            <person name="Tang Y."/>
            <person name="Lv G."/>
            <person name="Zhou Y."/>
            <person name="Sun X."/>
            <person name="Brodelius P.E."/>
            <person name="Rose J.K.C."/>
            <person name="Tang K."/>
        </authorList>
    </citation>
    <scope>NUCLEOTIDE SEQUENCE [LARGE SCALE GENOMIC DNA]</scope>
    <source>
        <strain evidence="3">cv. Huhao1</strain>
        <tissue evidence="2">Leaf</tissue>
    </source>
</reference>
<dbReference type="InterPro" id="IPR045866">
    <property type="entry name" value="FAM210A/B-like"/>
</dbReference>
<evidence type="ECO:0000313" key="2">
    <source>
        <dbReference type="EMBL" id="PWA83956.1"/>
    </source>
</evidence>
<dbReference type="Proteomes" id="UP000245207">
    <property type="component" value="Unassembled WGS sequence"/>
</dbReference>
<dbReference type="GO" id="GO:0005739">
    <property type="term" value="C:mitochondrion"/>
    <property type="evidence" value="ECO:0007669"/>
    <property type="project" value="TreeGrafter"/>
</dbReference>
<feature type="domain" description="DUF1279" evidence="1">
    <location>
        <begin position="5"/>
        <end position="106"/>
    </location>
</feature>
<proteinExistence type="predicted"/>
<dbReference type="OrthoDB" id="426386at2759"/>
<dbReference type="Pfam" id="PF06916">
    <property type="entry name" value="FAM210A-B_dom"/>
    <property type="match status" value="1"/>
</dbReference>
<dbReference type="PANTHER" id="PTHR21377">
    <property type="entry name" value="PROTEIN FAM210B, MITOCHONDRIAL"/>
    <property type="match status" value="1"/>
</dbReference>
<dbReference type="InterPro" id="IPR009688">
    <property type="entry name" value="FAM210A/B-like_dom"/>
</dbReference>
<protein>
    <recommendedName>
        <fullName evidence="1">DUF1279 domain-containing protein</fullName>
    </recommendedName>
</protein>
<comment type="caution">
    <text evidence="2">The sequence shown here is derived from an EMBL/GenBank/DDBJ whole genome shotgun (WGS) entry which is preliminary data.</text>
</comment>
<dbReference type="EMBL" id="PKPP01001285">
    <property type="protein sequence ID" value="PWA83956.1"/>
    <property type="molecule type" value="Genomic_DNA"/>
</dbReference>
<name>A0A2U1PDX3_ARTAN</name>
<evidence type="ECO:0000259" key="1">
    <source>
        <dbReference type="Pfam" id="PF06916"/>
    </source>
</evidence>
<dbReference type="PANTHER" id="PTHR21377:SF0">
    <property type="entry name" value="PROTEIN FAM210B, MITOCHONDRIAL"/>
    <property type="match status" value="1"/>
</dbReference>
<gene>
    <name evidence="2" type="ORF">CTI12_AA161900</name>
</gene>